<dbReference type="RefSeq" id="WP_115922855.1">
    <property type="nucleotide sequence ID" value="NZ_QTUA01000001.1"/>
</dbReference>
<dbReference type="OrthoDB" id="9930573at2"/>
<keyword evidence="3" id="KW-1185">Reference proteome</keyword>
<dbReference type="AlphaFoldDB" id="A0A3D9V1F2"/>
<name>A0A3D9V1F2_9MICO</name>
<organism evidence="2 3">
    <name type="scientific">Calidifontibacter indicus</name>
    <dbReference type="NCBI Taxonomy" id="419650"/>
    <lineage>
        <taxon>Bacteria</taxon>
        <taxon>Bacillati</taxon>
        <taxon>Actinomycetota</taxon>
        <taxon>Actinomycetes</taxon>
        <taxon>Micrococcales</taxon>
        <taxon>Dermacoccaceae</taxon>
        <taxon>Calidifontibacter</taxon>
    </lineage>
</organism>
<evidence type="ECO:0000313" key="2">
    <source>
        <dbReference type="EMBL" id="REF30931.1"/>
    </source>
</evidence>
<reference evidence="2 3" key="1">
    <citation type="submission" date="2018-08" db="EMBL/GenBank/DDBJ databases">
        <title>Sequencing the genomes of 1000 actinobacteria strains.</title>
        <authorList>
            <person name="Klenk H.-P."/>
        </authorList>
    </citation>
    <scope>NUCLEOTIDE SEQUENCE [LARGE SCALE GENOMIC DNA]</scope>
    <source>
        <strain evidence="2 3">DSM 22967</strain>
    </source>
</reference>
<dbReference type="Proteomes" id="UP000256253">
    <property type="component" value="Unassembled WGS sequence"/>
</dbReference>
<proteinExistence type="predicted"/>
<protein>
    <submittedName>
        <fullName evidence="2">Uncharacterized protein</fullName>
    </submittedName>
</protein>
<accession>A0A3D9V1F2</accession>
<comment type="caution">
    <text evidence="2">The sequence shown here is derived from an EMBL/GenBank/DDBJ whole genome shotgun (WGS) entry which is preliminary data.</text>
</comment>
<dbReference type="EMBL" id="QTUA01000001">
    <property type="protein sequence ID" value="REF30931.1"/>
    <property type="molecule type" value="Genomic_DNA"/>
</dbReference>
<gene>
    <name evidence="2" type="ORF">DFJ65_1968</name>
</gene>
<evidence type="ECO:0000313" key="3">
    <source>
        <dbReference type="Proteomes" id="UP000256253"/>
    </source>
</evidence>
<evidence type="ECO:0000256" key="1">
    <source>
        <dbReference type="SAM" id="MobiDB-lite"/>
    </source>
</evidence>
<feature type="region of interest" description="Disordered" evidence="1">
    <location>
        <begin position="1"/>
        <end position="45"/>
    </location>
</feature>
<sequence>MSESNVPKPGPVAPAHERGAAEIDDAMSRVRALPSTSADAEGQLPEIDLDEQIETLGAAHDTLRRQLSSIDR</sequence>